<name>A0A2C9V0Q2_MANES</name>
<evidence type="ECO:0000256" key="2">
    <source>
        <dbReference type="SAM" id="Phobius"/>
    </source>
</evidence>
<keyword evidence="2" id="KW-0812">Transmembrane</keyword>
<keyword evidence="2" id="KW-1133">Transmembrane helix</keyword>
<dbReference type="Proteomes" id="UP000091857">
    <property type="component" value="Chromosome 11"/>
</dbReference>
<dbReference type="AlphaFoldDB" id="A0A2C9V0Q2"/>
<dbReference type="GO" id="GO:0005783">
    <property type="term" value="C:endoplasmic reticulum"/>
    <property type="evidence" value="ECO:0000318"/>
    <property type="project" value="GO_Central"/>
</dbReference>
<gene>
    <name evidence="3" type="ORF">MANES_11G122400v8</name>
</gene>
<sequence>MASFGDGHQRPSTAVTSAANTVQSETKESKNSSPQMIRKLGQFALNLLHFAGILLFILSLIPRHKIPLILMVILTYLASPYALMLGFRRVTMPNSNTFVYKLVDRRIVLGLLVVAVVLVG</sequence>
<dbReference type="Gramene" id="Manes.11G122400.1.v8.1">
    <property type="protein sequence ID" value="Manes.11G122400.1.v8.1.CDS.1"/>
    <property type="gene ID" value="Manes.11G122400.v8.1"/>
</dbReference>
<proteinExistence type="predicted"/>
<reference evidence="4" key="1">
    <citation type="journal article" date="2016" name="Nat. Biotechnol.">
        <title>Sequencing wild and cultivated cassava and related species reveals extensive interspecific hybridization and genetic diversity.</title>
        <authorList>
            <person name="Bredeson J.V."/>
            <person name="Lyons J.B."/>
            <person name="Prochnik S.E."/>
            <person name="Wu G.A."/>
            <person name="Ha C.M."/>
            <person name="Edsinger-Gonzales E."/>
            <person name="Grimwood J."/>
            <person name="Schmutz J."/>
            <person name="Rabbi I.Y."/>
            <person name="Egesi C."/>
            <person name="Nauluvula P."/>
            <person name="Lebot V."/>
            <person name="Ndunguru J."/>
            <person name="Mkamilo G."/>
            <person name="Bart R.S."/>
            <person name="Setter T.L."/>
            <person name="Gleadow R.M."/>
            <person name="Kulakow P."/>
            <person name="Ferguson M.E."/>
            <person name="Rounsley S."/>
            <person name="Rokhsar D.S."/>
        </authorList>
    </citation>
    <scope>NUCLEOTIDE SEQUENCE [LARGE SCALE GENOMIC DNA]</scope>
    <source>
        <strain evidence="4">cv. AM560-2</strain>
    </source>
</reference>
<feature type="compositionally biased region" description="Polar residues" evidence="1">
    <location>
        <begin position="10"/>
        <end position="24"/>
    </location>
</feature>
<dbReference type="GO" id="GO:0016192">
    <property type="term" value="P:vesicle-mediated transport"/>
    <property type="evidence" value="ECO:0000318"/>
    <property type="project" value="GO_Central"/>
</dbReference>
<organism evidence="3 4">
    <name type="scientific">Manihot esculenta</name>
    <name type="common">Cassava</name>
    <name type="synonym">Jatropha manihot</name>
    <dbReference type="NCBI Taxonomy" id="3983"/>
    <lineage>
        <taxon>Eukaryota</taxon>
        <taxon>Viridiplantae</taxon>
        <taxon>Streptophyta</taxon>
        <taxon>Embryophyta</taxon>
        <taxon>Tracheophyta</taxon>
        <taxon>Spermatophyta</taxon>
        <taxon>Magnoliopsida</taxon>
        <taxon>eudicotyledons</taxon>
        <taxon>Gunneridae</taxon>
        <taxon>Pentapetalae</taxon>
        <taxon>rosids</taxon>
        <taxon>fabids</taxon>
        <taxon>Malpighiales</taxon>
        <taxon>Euphorbiaceae</taxon>
        <taxon>Crotonoideae</taxon>
        <taxon>Manihoteae</taxon>
        <taxon>Manihot</taxon>
    </lineage>
</organism>
<evidence type="ECO:0000313" key="3">
    <source>
        <dbReference type="EMBL" id="OAY37707.1"/>
    </source>
</evidence>
<keyword evidence="4" id="KW-1185">Reference proteome</keyword>
<feature type="transmembrane region" description="Helical" evidence="2">
    <location>
        <begin position="68"/>
        <end position="87"/>
    </location>
</feature>
<comment type="caution">
    <text evidence="3">The sequence shown here is derived from an EMBL/GenBank/DDBJ whole genome shotgun (WGS) entry which is preliminary data.</text>
</comment>
<feature type="transmembrane region" description="Helical" evidence="2">
    <location>
        <begin position="99"/>
        <end position="119"/>
    </location>
</feature>
<protein>
    <recommendedName>
        <fullName evidence="5">PRA1 family protein</fullName>
    </recommendedName>
</protein>
<evidence type="ECO:0000256" key="1">
    <source>
        <dbReference type="SAM" id="MobiDB-lite"/>
    </source>
</evidence>
<accession>A0A2C9V0Q2</accession>
<dbReference type="GO" id="GO:0005794">
    <property type="term" value="C:Golgi apparatus"/>
    <property type="evidence" value="ECO:0000318"/>
    <property type="project" value="GO_Central"/>
</dbReference>
<feature type="region of interest" description="Disordered" evidence="1">
    <location>
        <begin position="1"/>
        <end position="33"/>
    </location>
</feature>
<evidence type="ECO:0008006" key="5">
    <source>
        <dbReference type="Google" id="ProtNLM"/>
    </source>
</evidence>
<dbReference type="EMBL" id="CM004397">
    <property type="protein sequence ID" value="OAY37707.1"/>
    <property type="molecule type" value="Genomic_DNA"/>
</dbReference>
<feature type="transmembrane region" description="Helical" evidence="2">
    <location>
        <begin position="43"/>
        <end position="62"/>
    </location>
</feature>
<keyword evidence="2" id="KW-0472">Membrane</keyword>
<evidence type="ECO:0000313" key="4">
    <source>
        <dbReference type="Proteomes" id="UP000091857"/>
    </source>
</evidence>